<dbReference type="Pfam" id="PF01385">
    <property type="entry name" value="OrfB_IS605"/>
    <property type="match status" value="1"/>
</dbReference>
<organism evidence="8 9">
    <name type="scientific">Paractinoplanes atraurantiacus</name>
    <dbReference type="NCBI Taxonomy" id="1036182"/>
    <lineage>
        <taxon>Bacteria</taxon>
        <taxon>Bacillati</taxon>
        <taxon>Actinomycetota</taxon>
        <taxon>Actinomycetes</taxon>
        <taxon>Micromonosporales</taxon>
        <taxon>Micromonosporaceae</taxon>
        <taxon>Paractinoplanes</taxon>
    </lineage>
</organism>
<evidence type="ECO:0000313" key="8">
    <source>
        <dbReference type="EMBL" id="SNY72605.1"/>
    </source>
</evidence>
<gene>
    <name evidence="8" type="ORF">SAMN05421748_14329</name>
</gene>
<feature type="region of interest" description="Disordered" evidence="5">
    <location>
        <begin position="403"/>
        <end position="464"/>
    </location>
</feature>
<evidence type="ECO:0000313" key="9">
    <source>
        <dbReference type="Proteomes" id="UP000219612"/>
    </source>
</evidence>
<dbReference type="Proteomes" id="UP000219612">
    <property type="component" value="Unassembled WGS sequence"/>
</dbReference>
<keyword evidence="9" id="KW-1185">Reference proteome</keyword>
<proteinExistence type="inferred from homology"/>
<dbReference type="NCBIfam" id="NF040570">
    <property type="entry name" value="guided_TnpB"/>
    <property type="match status" value="1"/>
</dbReference>
<reference evidence="8 9" key="1">
    <citation type="submission" date="2017-09" db="EMBL/GenBank/DDBJ databases">
        <authorList>
            <person name="Ehlers B."/>
            <person name="Leendertz F.H."/>
        </authorList>
    </citation>
    <scope>NUCLEOTIDE SEQUENCE [LARGE SCALE GENOMIC DNA]</scope>
    <source>
        <strain evidence="8 9">CGMCC 4.6857</strain>
    </source>
</reference>
<dbReference type="OrthoDB" id="3324066at2"/>
<dbReference type="Pfam" id="PF07282">
    <property type="entry name" value="Cas12f1-like_TNB"/>
    <property type="match status" value="1"/>
</dbReference>
<dbReference type="GO" id="GO:0032196">
    <property type="term" value="P:transposition"/>
    <property type="evidence" value="ECO:0007669"/>
    <property type="project" value="UniProtKB-KW"/>
</dbReference>
<dbReference type="EMBL" id="OBDY01000043">
    <property type="protein sequence ID" value="SNY72605.1"/>
    <property type="molecule type" value="Genomic_DNA"/>
</dbReference>
<dbReference type="InterPro" id="IPR001959">
    <property type="entry name" value="Transposase"/>
</dbReference>
<dbReference type="AlphaFoldDB" id="A0A285KJ28"/>
<feature type="domain" description="Probable transposase IS891/IS1136/IS1341" evidence="6">
    <location>
        <begin position="173"/>
        <end position="298"/>
    </location>
</feature>
<feature type="region of interest" description="Disordered" evidence="5">
    <location>
        <begin position="227"/>
        <end position="252"/>
    </location>
</feature>
<feature type="compositionally biased region" description="Basic residues" evidence="5">
    <location>
        <begin position="229"/>
        <end position="252"/>
    </location>
</feature>
<comment type="similarity">
    <text evidence="1">In the C-terminal section; belongs to the transposase 35 family.</text>
</comment>
<feature type="domain" description="Cas12f1-like TNB" evidence="7">
    <location>
        <begin position="318"/>
        <end position="380"/>
    </location>
</feature>
<keyword evidence="2" id="KW-0815">Transposition</keyword>
<accession>A0A285KJ28</accession>
<sequence>MVHRTARTGLRLTHAQRQRCFGLLRSAGDVWSCALEINGWRRRRGDAPAAGYQELCRLLAQSGPGTFGELDSTGARSVLRRYSDAWFSAAARRKAGAVEVRFPRRRRSLMPIRWYHGTFGLEGCRVRLPVARGYPPLLLRLARLVPYPAATVRSVTLLFADGRLWIDVTAELPVATYPADQQPDPDRVAGVDLGIIHPFAVATRDGHALLVSGRAIRAEHRLHLADTKGRRRATARRAPSKGQRGSRRWRKTRRRARLIGGRHRRRTRQALHEAAKTVVGWAVDHRIGTLTVGDPRDVLDVQAGRRHNLRLRQWQIGRTLQILQDKAALAGIRVHLVDERGTSSTCPHCGKKITKPSGRTMACRHCQFAGHRDLATAFTIAARTPGSAITTCTPIAAQVVTHRRAGRRLPGVATARRDPRRPPPRAAAGGSVGRRRPAPPLISGRESLAHTRGRGSTTSPDLNR</sequence>
<evidence type="ECO:0000256" key="3">
    <source>
        <dbReference type="ARBA" id="ARBA00023125"/>
    </source>
</evidence>
<keyword evidence="4" id="KW-0233">DNA recombination</keyword>
<protein>
    <submittedName>
        <fullName evidence="8">Putative transposase</fullName>
    </submittedName>
</protein>
<evidence type="ECO:0000256" key="5">
    <source>
        <dbReference type="SAM" id="MobiDB-lite"/>
    </source>
</evidence>
<feature type="compositionally biased region" description="Polar residues" evidence="5">
    <location>
        <begin position="454"/>
        <end position="464"/>
    </location>
</feature>
<evidence type="ECO:0000259" key="7">
    <source>
        <dbReference type="Pfam" id="PF07282"/>
    </source>
</evidence>
<evidence type="ECO:0000256" key="2">
    <source>
        <dbReference type="ARBA" id="ARBA00022578"/>
    </source>
</evidence>
<evidence type="ECO:0000256" key="1">
    <source>
        <dbReference type="ARBA" id="ARBA00008761"/>
    </source>
</evidence>
<name>A0A285KJ28_9ACTN</name>
<keyword evidence="3" id="KW-0238">DNA-binding</keyword>
<evidence type="ECO:0000256" key="4">
    <source>
        <dbReference type="ARBA" id="ARBA00023172"/>
    </source>
</evidence>
<evidence type="ECO:0000259" key="6">
    <source>
        <dbReference type="Pfam" id="PF01385"/>
    </source>
</evidence>
<dbReference type="GO" id="GO:0003677">
    <property type="term" value="F:DNA binding"/>
    <property type="evidence" value="ECO:0007669"/>
    <property type="project" value="UniProtKB-KW"/>
</dbReference>
<dbReference type="RefSeq" id="WP_097328804.1">
    <property type="nucleotide sequence ID" value="NZ_OBDY01000043.1"/>
</dbReference>
<dbReference type="InterPro" id="IPR010095">
    <property type="entry name" value="Cas12f1-like_TNB"/>
</dbReference>
<dbReference type="GO" id="GO:0006310">
    <property type="term" value="P:DNA recombination"/>
    <property type="evidence" value="ECO:0007669"/>
    <property type="project" value="UniProtKB-KW"/>
</dbReference>